<feature type="region of interest" description="Disordered" evidence="1">
    <location>
        <begin position="1"/>
        <end position="22"/>
    </location>
</feature>
<sequence length="54" mass="6045">VSPKRSESELRHLSDEPTQGDADVLAVLQDNLKDHSTDDLVRDAESLLKEVKDE</sequence>
<feature type="compositionally biased region" description="Basic and acidic residues" evidence="1">
    <location>
        <begin position="1"/>
        <end position="15"/>
    </location>
</feature>
<accession>A0AA36N2H8</accession>
<gene>
    <name evidence="2" type="ORF">EVOR1521_LOCUS20402</name>
</gene>
<proteinExistence type="predicted"/>
<protein>
    <submittedName>
        <fullName evidence="2">Uncharacterized protein</fullName>
    </submittedName>
</protein>
<dbReference type="Proteomes" id="UP001178507">
    <property type="component" value="Unassembled WGS sequence"/>
</dbReference>
<dbReference type="AlphaFoldDB" id="A0AA36N2H8"/>
<keyword evidence="3" id="KW-1185">Reference proteome</keyword>
<organism evidence="2 3">
    <name type="scientific">Effrenium voratum</name>
    <dbReference type="NCBI Taxonomy" id="2562239"/>
    <lineage>
        <taxon>Eukaryota</taxon>
        <taxon>Sar</taxon>
        <taxon>Alveolata</taxon>
        <taxon>Dinophyceae</taxon>
        <taxon>Suessiales</taxon>
        <taxon>Symbiodiniaceae</taxon>
        <taxon>Effrenium</taxon>
    </lineage>
</organism>
<dbReference type="EMBL" id="CAUJNA010003219">
    <property type="protein sequence ID" value="CAJ1396125.1"/>
    <property type="molecule type" value="Genomic_DNA"/>
</dbReference>
<name>A0AA36N2H8_9DINO</name>
<feature type="non-terminal residue" evidence="2">
    <location>
        <position position="54"/>
    </location>
</feature>
<evidence type="ECO:0000256" key="1">
    <source>
        <dbReference type="SAM" id="MobiDB-lite"/>
    </source>
</evidence>
<feature type="non-terminal residue" evidence="2">
    <location>
        <position position="1"/>
    </location>
</feature>
<evidence type="ECO:0000313" key="3">
    <source>
        <dbReference type="Proteomes" id="UP001178507"/>
    </source>
</evidence>
<reference evidence="2" key="1">
    <citation type="submission" date="2023-08" db="EMBL/GenBank/DDBJ databases">
        <authorList>
            <person name="Chen Y."/>
            <person name="Shah S."/>
            <person name="Dougan E. K."/>
            <person name="Thang M."/>
            <person name="Chan C."/>
        </authorList>
    </citation>
    <scope>NUCLEOTIDE SEQUENCE</scope>
</reference>
<comment type="caution">
    <text evidence="2">The sequence shown here is derived from an EMBL/GenBank/DDBJ whole genome shotgun (WGS) entry which is preliminary data.</text>
</comment>
<evidence type="ECO:0000313" key="2">
    <source>
        <dbReference type="EMBL" id="CAJ1396125.1"/>
    </source>
</evidence>